<evidence type="ECO:0000313" key="2">
    <source>
        <dbReference type="EMBL" id="MDR7354491.1"/>
    </source>
</evidence>
<dbReference type="EMBL" id="JAVDYF010000001">
    <property type="protein sequence ID" value="MDR7354491.1"/>
    <property type="molecule type" value="Genomic_DNA"/>
</dbReference>
<comment type="caution">
    <text evidence="2">The sequence shown here is derived from an EMBL/GenBank/DDBJ whole genome shotgun (WGS) entry which is preliminary data.</text>
</comment>
<evidence type="ECO:0000256" key="1">
    <source>
        <dbReference type="SAM" id="Phobius"/>
    </source>
</evidence>
<keyword evidence="3" id="KW-1185">Reference proteome</keyword>
<keyword evidence="1" id="KW-0812">Transmembrane</keyword>
<evidence type="ECO:0000313" key="3">
    <source>
        <dbReference type="Proteomes" id="UP001183619"/>
    </source>
</evidence>
<keyword evidence="1" id="KW-1133">Transmembrane helix</keyword>
<name>A0ABU2B8A2_9CORY</name>
<keyword evidence="1" id="KW-0472">Membrane</keyword>
<proteinExistence type="predicted"/>
<gene>
    <name evidence="2" type="ORF">J2S37_001029</name>
</gene>
<sequence>MNTSAVKDATIFALATTVAHLLNASLWVVVIGGVCTISALIRAKLFA</sequence>
<organism evidence="2 3">
    <name type="scientific">Corynebacterium felinum</name>
    <dbReference type="NCBI Taxonomy" id="131318"/>
    <lineage>
        <taxon>Bacteria</taxon>
        <taxon>Bacillati</taxon>
        <taxon>Actinomycetota</taxon>
        <taxon>Actinomycetes</taxon>
        <taxon>Mycobacteriales</taxon>
        <taxon>Corynebacteriaceae</taxon>
        <taxon>Corynebacterium</taxon>
    </lineage>
</organism>
<dbReference type="RefSeq" id="WP_277104828.1">
    <property type="nucleotide sequence ID" value="NZ_BAAAJS010000009.1"/>
</dbReference>
<dbReference type="Proteomes" id="UP001183619">
    <property type="component" value="Unassembled WGS sequence"/>
</dbReference>
<protein>
    <submittedName>
        <fullName evidence="2">Uncharacterized protein</fullName>
    </submittedName>
</protein>
<feature type="transmembrane region" description="Helical" evidence="1">
    <location>
        <begin position="20"/>
        <end position="41"/>
    </location>
</feature>
<accession>A0ABU2B8A2</accession>
<reference evidence="2 3" key="1">
    <citation type="submission" date="2023-07" db="EMBL/GenBank/DDBJ databases">
        <title>Sequencing the genomes of 1000 actinobacteria strains.</title>
        <authorList>
            <person name="Klenk H.-P."/>
        </authorList>
    </citation>
    <scope>NUCLEOTIDE SEQUENCE [LARGE SCALE GENOMIC DNA]</scope>
    <source>
        <strain evidence="2 3">DSM 44508</strain>
    </source>
</reference>